<sequence>MRLLATVLLAFARLTVATAYYGSLKPCKRDSDCWHYEMFAIAQIPERSCSRDRDCRSYEYCASGGICEFP</sequence>
<proteinExistence type="predicted"/>
<accession>A0AA36CJZ0</accession>
<organism evidence="2 3">
    <name type="scientific">Mesorhabditis spiculigera</name>
    <dbReference type="NCBI Taxonomy" id="96644"/>
    <lineage>
        <taxon>Eukaryota</taxon>
        <taxon>Metazoa</taxon>
        <taxon>Ecdysozoa</taxon>
        <taxon>Nematoda</taxon>
        <taxon>Chromadorea</taxon>
        <taxon>Rhabditida</taxon>
        <taxon>Rhabditina</taxon>
        <taxon>Rhabditomorpha</taxon>
        <taxon>Rhabditoidea</taxon>
        <taxon>Rhabditidae</taxon>
        <taxon>Mesorhabditinae</taxon>
        <taxon>Mesorhabditis</taxon>
    </lineage>
</organism>
<protein>
    <recommendedName>
        <fullName evidence="4">Dickkopf N-terminal cysteine-rich domain-containing protein</fullName>
    </recommendedName>
</protein>
<evidence type="ECO:0000256" key="1">
    <source>
        <dbReference type="SAM" id="SignalP"/>
    </source>
</evidence>
<name>A0AA36CJZ0_9BILA</name>
<dbReference type="Proteomes" id="UP001177023">
    <property type="component" value="Unassembled WGS sequence"/>
</dbReference>
<reference evidence="2" key="1">
    <citation type="submission" date="2023-06" db="EMBL/GenBank/DDBJ databases">
        <authorList>
            <person name="Delattre M."/>
        </authorList>
    </citation>
    <scope>NUCLEOTIDE SEQUENCE</scope>
    <source>
        <strain evidence="2">AF72</strain>
    </source>
</reference>
<dbReference type="AlphaFoldDB" id="A0AA36CJZ0"/>
<comment type="caution">
    <text evidence="2">The sequence shown here is derived from an EMBL/GenBank/DDBJ whole genome shotgun (WGS) entry which is preliminary data.</text>
</comment>
<dbReference type="EMBL" id="CATQJA010002320">
    <property type="protein sequence ID" value="CAJ0570457.1"/>
    <property type="molecule type" value="Genomic_DNA"/>
</dbReference>
<feature type="non-terminal residue" evidence="2">
    <location>
        <position position="1"/>
    </location>
</feature>
<evidence type="ECO:0000313" key="2">
    <source>
        <dbReference type="EMBL" id="CAJ0570457.1"/>
    </source>
</evidence>
<keyword evidence="3" id="KW-1185">Reference proteome</keyword>
<evidence type="ECO:0008006" key="4">
    <source>
        <dbReference type="Google" id="ProtNLM"/>
    </source>
</evidence>
<evidence type="ECO:0000313" key="3">
    <source>
        <dbReference type="Proteomes" id="UP001177023"/>
    </source>
</evidence>
<keyword evidence="1" id="KW-0732">Signal</keyword>
<feature type="chain" id="PRO_5041354188" description="Dickkopf N-terminal cysteine-rich domain-containing protein" evidence="1">
    <location>
        <begin position="20"/>
        <end position="70"/>
    </location>
</feature>
<feature type="signal peptide" evidence="1">
    <location>
        <begin position="1"/>
        <end position="19"/>
    </location>
</feature>
<gene>
    <name evidence="2" type="ORF">MSPICULIGERA_LOCUS8896</name>
</gene>